<dbReference type="EMBL" id="JACVVK020000444">
    <property type="protein sequence ID" value="KAK7474220.1"/>
    <property type="molecule type" value="Genomic_DNA"/>
</dbReference>
<organism evidence="1 2">
    <name type="scientific">Batillaria attramentaria</name>
    <dbReference type="NCBI Taxonomy" id="370345"/>
    <lineage>
        <taxon>Eukaryota</taxon>
        <taxon>Metazoa</taxon>
        <taxon>Spiralia</taxon>
        <taxon>Lophotrochozoa</taxon>
        <taxon>Mollusca</taxon>
        <taxon>Gastropoda</taxon>
        <taxon>Caenogastropoda</taxon>
        <taxon>Sorbeoconcha</taxon>
        <taxon>Cerithioidea</taxon>
        <taxon>Batillariidae</taxon>
        <taxon>Batillaria</taxon>
    </lineage>
</organism>
<name>A0ABD0JHH9_9CAEN</name>
<accession>A0ABD0JHH9</accession>
<feature type="non-terminal residue" evidence="1">
    <location>
        <position position="1"/>
    </location>
</feature>
<feature type="non-terminal residue" evidence="1">
    <location>
        <position position="185"/>
    </location>
</feature>
<sequence length="185" mass="20873">RVFRVNRPSADQINQPRTVDFHNYDAVPVQFQPNASPGPTCYRPPAYLHYNISDNSYYYPRNNIFQELTERKDILEKISKEGIVATSPLSETEDLRSRVGDGVTKGGNSGCVGYRLLLRSFDSYGGRCWVVYPRHQAVSYISCGSASKCPGRVQYGQYGACAVDERTEGVWAWCETLPFGKRITK</sequence>
<evidence type="ECO:0000313" key="1">
    <source>
        <dbReference type="EMBL" id="KAK7474220.1"/>
    </source>
</evidence>
<comment type="caution">
    <text evidence="1">The sequence shown here is derived from an EMBL/GenBank/DDBJ whole genome shotgun (WGS) entry which is preliminary data.</text>
</comment>
<keyword evidence="2" id="KW-1185">Reference proteome</keyword>
<reference evidence="1 2" key="1">
    <citation type="journal article" date="2023" name="Sci. Data">
        <title>Genome assembly of the Korean intertidal mud-creeper Batillaria attramentaria.</title>
        <authorList>
            <person name="Patra A.K."/>
            <person name="Ho P.T."/>
            <person name="Jun S."/>
            <person name="Lee S.J."/>
            <person name="Kim Y."/>
            <person name="Won Y.J."/>
        </authorList>
    </citation>
    <scope>NUCLEOTIDE SEQUENCE [LARGE SCALE GENOMIC DNA]</scope>
    <source>
        <strain evidence="1">Wonlab-2016</strain>
    </source>
</reference>
<gene>
    <name evidence="1" type="ORF">BaRGS_00034569</name>
</gene>
<proteinExistence type="predicted"/>
<dbReference type="Proteomes" id="UP001519460">
    <property type="component" value="Unassembled WGS sequence"/>
</dbReference>
<protein>
    <submittedName>
        <fullName evidence="1">Uncharacterized protein</fullName>
    </submittedName>
</protein>
<dbReference type="AlphaFoldDB" id="A0ABD0JHH9"/>
<evidence type="ECO:0000313" key="2">
    <source>
        <dbReference type="Proteomes" id="UP001519460"/>
    </source>
</evidence>